<gene>
    <name evidence="2" type="ORF">VPK24_14945</name>
</gene>
<evidence type="ECO:0000313" key="3">
    <source>
        <dbReference type="Proteomes" id="UP001604335"/>
    </source>
</evidence>
<feature type="region of interest" description="Disordered" evidence="1">
    <location>
        <begin position="36"/>
        <end position="56"/>
    </location>
</feature>
<dbReference type="Proteomes" id="UP001604335">
    <property type="component" value="Unassembled WGS sequence"/>
</dbReference>
<reference evidence="3" key="1">
    <citation type="journal article" date="2024" name="Algal Res.">
        <title>Biochemical, toxicological and genomic investigation of a high-biomass producing Limnothrix strain isolated from Italian shallow drinking water reservoir.</title>
        <authorList>
            <person name="Simonazzi M."/>
            <person name="Shishido T.K."/>
            <person name="Delbaje E."/>
            <person name="Wahlsten M."/>
            <person name="Fewer D.P."/>
            <person name="Sivonen K."/>
            <person name="Pezzolesi L."/>
            <person name="Pistocchi R."/>
        </authorList>
    </citation>
    <scope>NUCLEOTIDE SEQUENCE [LARGE SCALE GENOMIC DNA]</scope>
    <source>
        <strain evidence="3">LRLZ20PSL1</strain>
    </source>
</reference>
<accession>A0ABW7CCR3</accession>
<comment type="caution">
    <text evidence="2">The sequence shown here is derived from an EMBL/GenBank/DDBJ whole genome shotgun (WGS) entry which is preliminary data.</text>
</comment>
<feature type="compositionally biased region" description="Polar residues" evidence="1">
    <location>
        <begin position="36"/>
        <end position="45"/>
    </location>
</feature>
<keyword evidence="3" id="KW-1185">Reference proteome</keyword>
<sequence length="93" mass="10516">MTAKEQLLILIDELPEPALELVLEFALFLKSRYLKNSSKSPNESLEASEVAIKSDSKSPFEQCFGTLTLDQSEDFENTRIDQNLAQAYEDELS</sequence>
<evidence type="ECO:0000313" key="2">
    <source>
        <dbReference type="EMBL" id="MFG3818939.1"/>
    </source>
</evidence>
<dbReference type="EMBL" id="JAZAQF010000086">
    <property type="protein sequence ID" value="MFG3818939.1"/>
    <property type="molecule type" value="Genomic_DNA"/>
</dbReference>
<protein>
    <recommendedName>
        <fullName evidence="4">DUF2281 domain-containing protein</fullName>
    </recommendedName>
</protein>
<evidence type="ECO:0000256" key="1">
    <source>
        <dbReference type="SAM" id="MobiDB-lite"/>
    </source>
</evidence>
<proteinExistence type="predicted"/>
<organism evidence="2 3">
    <name type="scientific">Limnothrix redekei LRLZ20PSL1</name>
    <dbReference type="NCBI Taxonomy" id="3112953"/>
    <lineage>
        <taxon>Bacteria</taxon>
        <taxon>Bacillati</taxon>
        <taxon>Cyanobacteriota</taxon>
        <taxon>Cyanophyceae</taxon>
        <taxon>Pseudanabaenales</taxon>
        <taxon>Pseudanabaenaceae</taxon>
        <taxon>Limnothrix</taxon>
    </lineage>
</organism>
<name>A0ABW7CCR3_9CYAN</name>
<evidence type="ECO:0008006" key="4">
    <source>
        <dbReference type="Google" id="ProtNLM"/>
    </source>
</evidence>